<evidence type="ECO:0000313" key="2">
    <source>
        <dbReference type="Proteomes" id="UP000030687"/>
    </source>
</evidence>
<accession>V4U1Q1</accession>
<protein>
    <submittedName>
        <fullName evidence="1">Uncharacterized protein</fullName>
    </submittedName>
</protein>
<dbReference type="EMBL" id="KI536661">
    <property type="protein sequence ID" value="ESR56091.1"/>
    <property type="molecule type" value="Genomic_DNA"/>
</dbReference>
<gene>
    <name evidence="1" type="ORF">CICLE_v10023482mg</name>
</gene>
<name>V4U1Q1_CITCL</name>
<evidence type="ECO:0000313" key="1">
    <source>
        <dbReference type="EMBL" id="ESR56091.1"/>
    </source>
</evidence>
<sequence>MSHSQIRRNIFHSMGMNRETEVKTLDLNNKNELKYRGFMRKYSFK</sequence>
<organism evidence="1 2">
    <name type="scientific">Citrus clementina</name>
    <name type="common">Clementine</name>
    <name type="synonym">Citrus deliciosa x Citrus sinensis</name>
    <dbReference type="NCBI Taxonomy" id="85681"/>
    <lineage>
        <taxon>Eukaryota</taxon>
        <taxon>Viridiplantae</taxon>
        <taxon>Streptophyta</taxon>
        <taxon>Embryophyta</taxon>
        <taxon>Tracheophyta</taxon>
        <taxon>Spermatophyta</taxon>
        <taxon>Magnoliopsida</taxon>
        <taxon>eudicotyledons</taxon>
        <taxon>Gunneridae</taxon>
        <taxon>Pentapetalae</taxon>
        <taxon>rosids</taxon>
        <taxon>malvids</taxon>
        <taxon>Sapindales</taxon>
        <taxon>Rutaceae</taxon>
        <taxon>Aurantioideae</taxon>
        <taxon>Citrus</taxon>
    </lineage>
</organism>
<reference evidence="1 2" key="1">
    <citation type="submission" date="2013-10" db="EMBL/GenBank/DDBJ databases">
        <authorList>
            <consortium name="International Citrus Genome Consortium"/>
            <person name="Jenkins J."/>
            <person name="Schmutz J."/>
            <person name="Prochnik S."/>
            <person name="Rokhsar D."/>
            <person name="Gmitter F."/>
            <person name="Ollitrault P."/>
            <person name="Machado M."/>
            <person name="Talon M."/>
            <person name="Wincker P."/>
            <person name="Jaillon O."/>
            <person name="Morgante M."/>
        </authorList>
    </citation>
    <scope>NUCLEOTIDE SEQUENCE</scope>
    <source>
        <strain evidence="2">cv. Clemenules</strain>
    </source>
</reference>
<dbReference type="Proteomes" id="UP000030687">
    <property type="component" value="Unassembled WGS sequence"/>
</dbReference>
<dbReference type="InParanoid" id="V4U1Q1"/>
<dbReference type="Gramene" id="ESR56091">
    <property type="protein sequence ID" value="ESR56091"/>
    <property type="gene ID" value="CICLE_v10023482mg"/>
</dbReference>
<dbReference type="AlphaFoldDB" id="V4U1Q1"/>
<proteinExistence type="predicted"/>
<keyword evidence="2" id="KW-1185">Reference proteome</keyword>
<feature type="non-terminal residue" evidence="1">
    <location>
        <position position="45"/>
    </location>
</feature>
<dbReference type="KEGG" id="cic:CICLE_v10023482mg"/>